<dbReference type="STRING" id="945553.A0A0D2NAZ4"/>
<proteinExistence type="predicted"/>
<dbReference type="AlphaFoldDB" id="A0A0D2NAZ4"/>
<dbReference type="PANTHER" id="PTHR10039:SF14">
    <property type="entry name" value="NACHT DOMAIN-CONTAINING PROTEIN"/>
    <property type="match status" value="1"/>
</dbReference>
<dbReference type="OrthoDB" id="5967843at2759"/>
<evidence type="ECO:0000259" key="2">
    <source>
        <dbReference type="Pfam" id="PF24883"/>
    </source>
</evidence>
<dbReference type="InterPro" id="IPR056884">
    <property type="entry name" value="NPHP3-like_N"/>
</dbReference>
<dbReference type="OMA" id="REALIMW"/>
<dbReference type="PANTHER" id="PTHR10039">
    <property type="entry name" value="AMELOGENIN"/>
    <property type="match status" value="1"/>
</dbReference>
<dbReference type="Gene3D" id="3.40.50.300">
    <property type="entry name" value="P-loop containing nucleotide triphosphate hydrolases"/>
    <property type="match status" value="1"/>
</dbReference>
<evidence type="ECO:0000313" key="4">
    <source>
        <dbReference type="Proteomes" id="UP000054270"/>
    </source>
</evidence>
<feature type="non-terminal residue" evidence="3">
    <location>
        <position position="254"/>
    </location>
</feature>
<feature type="domain" description="Nephrocystin 3-like N-terminal" evidence="2">
    <location>
        <begin position="3"/>
        <end position="165"/>
    </location>
</feature>
<organism evidence="3 4">
    <name type="scientific">Hypholoma sublateritium (strain FD-334 SS-4)</name>
    <dbReference type="NCBI Taxonomy" id="945553"/>
    <lineage>
        <taxon>Eukaryota</taxon>
        <taxon>Fungi</taxon>
        <taxon>Dikarya</taxon>
        <taxon>Basidiomycota</taxon>
        <taxon>Agaricomycotina</taxon>
        <taxon>Agaricomycetes</taxon>
        <taxon>Agaricomycetidae</taxon>
        <taxon>Agaricales</taxon>
        <taxon>Agaricineae</taxon>
        <taxon>Strophariaceae</taxon>
        <taxon>Hypholoma</taxon>
    </lineage>
</organism>
<keyword evidence="1" id="KW-0677">Repeat</keyword>
<dbReference type="Pfam" id="PF24883">
    <property type="entry name" value="NPHP3_N"/>
    <property type="match status" value="1"/>
</dbReference>
<dbReference type="InterPro" id="IPR027417">
    <property type="entry name" value="P-loop_NTPase"/>
</dbReference>
<keyword evidence="4" id="KW-1185">Reference proteome</keyword>
<gene>
    <name evidence="3" type="ORF">HYPSUDRAFT_193264</name>
</gene>
<dbReference type="SUPFAM" id="SSF52540">
    <property type="entry name" value="P-loop containing nucleoside triphosphate hydrolases"/>
    <property type="match status" value="1"/>
</dbReference>
<evidence type="ECO:0000256" key="1">
    <source>
        <dbReference type="ARBA" id="ARBA00022737"/>
    </source>
</evidence>
<reference evidence="4" key="1">
    <citation type="submission" date="2014-04" db="EMBL/GenBank/DDBJ databases">
        <title>Evolutionary Origins and Diversification of the Mycorrhizal Mutualists.</title>
        <authorList>
            <consortium name="DOE Joint Genome Institute"/>
            <consortium name="Mycorrhizal Genomics Consortium"/>
            <person name="Kohler A."/>
            <person name="Kuo A."/>
            <person name="Nagy L.G."/>
            <person name="Floudas D."/>
            <person name="Copeland A."/>
            <person name="Barry K.W."/>
            <person name="Cichocki N."/>
            <person name="Veneault-Fourrey C."/>
            <person name="LaButti K."/>
            <person name="Lindquist E.A."/>
            <person name="Lipzen A."/>
            <person name="Lundell T."/>
            <person name="Morin E."/>
            <person name="Murat C."/>
            <person name="Riley R."/>
            <person name="Ohm R."/>
            <person name="Sun H."/>
            <person name="Tunlid A."/>
            <person name="Henrissat B."/>
            <person name="Grigoriev I.V."/>
            <person name="Hibbett D.S."/>
            <person name="Martin F."/>
        </authorList>
    </citation>
    <scope>NUCLEOTIDE SEQUENCE [LARGE SCALE GENOMIC DNA]</scope>
    <source>
        <strain evidence="4">FD-334 SS-4</strain>
    </source>
</reference>
<evidence type="ECO:0000313" key="3">
    <source>
        <dbReference type="EMBL" id="KJA16344.1"/>
    </source>
</evidence>
<accession>A0A0D2NAZ4</accession>
<name>A0A0D2NAZ4_HYPSF</name>
<dbReference type="EMBL" id="KN817623">
    <property type="protein sequence ID" value="KJA16344.1"/>
    <property type="molecule type" value="Genomic_DNA"/>
</dbReference>
<dbReference type="Proteomes" id="UP000054270">
    <property type="component" value="Unassembled WGS sequence"/>
</dbReference>
<sequence length="254" mass="28946">MKWIRGEHDREALIMWLYGPAGSGKSAILQTIAERCSELNILLASYFFWKSDGTRNHPKSLVATIAYQIATRIPQIQPILSATVAGDPMIFDKSLENQFQCLVIDPLNDLEKSGLFDNHTQSPRLVLIDGLDECLRHDHRNHILRAVARALREHHIPLIFLVSSRPESDIMATFHSGDLNDIWRSLVLDNSFSPAHDIRIFVEFSFQKIKDTHPMRAHLPQNWPSVESMNTLVWKSSGQFIYASVVIKFVSCDT</sequence>
<protein>
    <recommendedName>
        <fullName evidence="2">Nephrocystin 3-like N-terminal domain-containing protein</fullName>
    </recommendedName>
</protein>